<proteinExistence type="predicted"/>
<dbReference type="KEGG" id="lxy:O159_15640"/>
<keyword evidence="2" id="KW-1185">Reference proteome</keyword>
<gene>
    <name evidence="1" type="ORF">O159_15640</name>
</gene>
<dbReference type="eggNOG" id="COG1961">
    <property type="taxonomic scope" value="Bacteria"/>
</dbReference>
<evidence type="ECO:0000313" key="1">
    <source>
        <dbReference type="EMBL" id="AGW41615.1"/>
    </source>
</evidence>
<reference evidence="1 2" key="1">
    <citation type="journal article" date="2013" name="Genome Announc.">
        <title>Complete Genome Sequence of Leifsonia xyli subsp. cynodontis Strain DSM46306, a Gram-Positive Bacterial Pathogen of Grasses.</title>
        <authorList>
            <person name="Monteiro-Vitorello C.B."/>
            <person name="Zerillo M.M."/>
            <person name="Van Sluys M.A."/>
            <person name="Camargo L.E."/>
            <person name="Kitajima J.P."/>
        </authorList>
    </citation>
    <scope>NUCLEOTIDE SEQUENCE [LARGE SCALE GENOMIC DNA]</scope>
    <source>
        <strain evidence="1 2">DSM 46306</strain>
    </source>
</reference>
<accession>U3P5M8</accession>
<dbReference type="EMBL" id="CP006734">
    <property type="protein sequence ID" value="AGW41615.1"/>
    <property type="molecule type" value="Genomic_DNA"/>
</dbReference>
<name>U3P5M8_LEIXC</name>
<evidence type="ECO:0008006" key="3">
    <source>
        <dbReference type="Google" id="ProtNLM"/>
    </source>
</evidence>
<protein>
    <recommendedName>
        <fullName evidence="3">Recombinase</fullName>
    </recommendedName>
</protein>
<evidence type="ECO:0000313" key="2">
    <source>
        <dbReference type="Proteomes" id="UP000016743"/>
    </source>
</evidence>
<sequence>MVADYYRRIQLTPATRDALRTMLTTELDRLTASASTEANTVTARRGRLVAEQDRLIEARLADTLTLDQFAKFEDRLCGELETLDTRLAEHHNDYAEARTHIDACLTLATDIADIYTNADPQTRRLANQAFFTKILIGENGETGSVTAKPFSLYFDQRAQQEAIKRADAPTADPFIWSQVRTSNIGCPRQESNLRPRD</sequence>
<dbReference type="HOGENOM" id="CLU_1382624_0_0_11"/>
<dbReference type="AlphaFoldDB" id="U3P5M8"/>
<dbReference type="Proteomes" id="UP000016743">
    <property type="component" value="Chromosome"/>
</dbReference>
<organism evidence="1 2">
    <name type="scientific">Leifsonia xyli subsp. cynodontis DSM 46306</name>
    <dbReference type="NCBI Taxonomy" id="1389489"/>
    <lineage>
        <taxon>Bacteria</taxon>
        <taxon>Bacillati</taxon>
        <taxon>Actinomycetota</taxon>
        <taxon>Actinomycetes</taxon>
        <taxon>Micrococcales</taxon>
        <taxon>Microbacteriaceae</taxon>
        <taxon>Leifsonia</taxon>
    </lineage>
</organism>